<feature type="transmembrane region" description="Helical" evidence="6">
    <location>
        <begin position="376"/>
        <end position="395"/>
    </location>
</feature>
<accession>A0A0F4KUH1</accession>
<dbReference type="Proteomes" id="UP000033567">
    <property type="component" value="Unassembled WGS sequence"/>
</dbReference>
<evidence type="ECO:0000313" key="8">
    <source>
        <dbReference type="EMBL" id="KJY50302.1"/>
    </source>
</evidence>
<feature type="transmembrane region" description="Helical" evidence="6">
    <location>
        <begin position="336"/>
        <end position="355"/>
    </location>
</feature>
<dbReference type="RefSeq" id="WP_082069410.1">
    <property type="nucleotide sequence ID" value="NZ_KQ033885.1"/>
</dbReference>
<feature type="transmembrane region" description="Helical" evidence="6">
    <location>
        <begin position="313"/>
        <end position="330"/>
    </location>
</feature>
<comment type="caution">
    <text evidence="8">The sequence shown here is derived from an EMBL/GenBank/DDBJ whole genome shotgun (WGS) entry which is preliminary data.</text>
</comment>
<name>A0A0F4KUH1_9BIFI</name>
<evidence type="ECO:0000256" key="5">
    <source>
        <dbReference type="ARBA" id="ARBA00023136"/>
    </source>
</evidence>
<dbReference type="PANTHER" id="PTHR23513">
    <property type="entry name" value="INTEGRAL MEMBRANE EFFLUX PROTEIN-RELATED"/>
    <property type="match status" value="1"/>
</dbReference>
<evidence type="ECO:0000256" key="6">
    <source>
        <dbReference type="SAM" id="Phobius"/>
    </source>
</evidence>
<comment type="subcellular location">
    <subcellularLocation>
        <location evidence="1">Cell membrane</location>
        <topology evidence="1">Multi-pass membrane protein</topology>
    </subcellularLocation>
</comment>
<dbReference type="PANTHER" id="PTHR23513:SF6">
    <property type="entry name" value="MAJOR FACILITATOR SUPERFAMILY ASSOCIATED DOMAIN-CONTAINING PROTEIN"/>
    <property type="match status" value="1"/>
</dbReference>
<feature type="transmembrane region" description="Helical" evidence="6">
    <location>
        <begin position="148"/>
        <end position="167"/>
    </location>
</feature>
<evidence type="ECO:0000256" key="2">
    <source>
        <dbReference type="ARBA" id="ARBA00022475"/>
    </source>
</evidence>
<keyword evidence="9" id="KW-1185">Reference proteome</keyword>
<proteinExistence type="predicted"/>
<feature type="transmembrane region" description="Helical" evidence="6">
    <location>
        <begin position="173"/>
        <end position="193"/>
    </location>
</feature>
<feature type="transmembrane region" description="Helical" evidence="6">
    <location>
        <begin position="401"/>
        <end position="423"/>
    </location>
</feature>
<evidence type="ECO:0000256" key="1">
    <source>
        <dbReference type="ARBA" id="ARBA00004651"/>
    </source>
</evidence>
<keyword evidence="3 6" id="KW-0812">Transmembrane</keyword>
<dbReference type="EMBL" id="JWMF01000007">
    <property type="protein sequence ID" value="KJY50302.1"/>
    <property type="molecule type" value="Genomic_DNA"/>
</dbReference>
<dbReference type="AlphaFoldDB" id="A0A0F4KUH1"/>
<protein>
    <recommendedName>
        <fullName evidence="7">Major facilitator superfamily (MFS) profile domain-containing protein</fullName>
    </recommendedName>
</protein>
<dbReference type="InterPro" id="IPR020846">
    <property type="entry name" value="MFS_dom"/>
</dbReference>
<feature type="transmembrane region" description="Helical" evidence="6">
    <location>
        <begin position="245"/>
        <end position="262"/>
    </location>
</feature>
<feature type="transmembrane region" description="Helical" evidence="6">
    <location>
        <begin position="282"/>
        <end position="301"/>
    </location>
</feature>
<evidence type="ECO:0000256" key="4">
    <source>
        <dbReference type="ARBA" id="ARBA00022989"/>
    </source>
</evidence>
<feature type="transmembrane region" description="Helical" evidence="6">
    <location>
        <begin position="110"/>
        <end position="128"/>
    </location>
</feature>
<feature type="transmembrane region" description="Helical" evidence="6">
    <location>
        <begin position="86"/>
        <end position="104"/>
    </location>
</feature>
<dbReference type="Pfam" id="PF07690">
    <property type="entry name" value="MFS_1"/>
    <property type="match status" value="1"/>
</dbReference>
<evidence type="ECO:0000259" key="7">
    <source>
        <dbReference type="PROSITE" id="PS50850"/>
    </source>
</evidence>
<keyword evidence="5 6" id="KW-0472">Membrane</keyword>
<sequence length="430" mass="45384">MLSKAATTFVALKDVLRHKPLVTLSLGAFFTSLVGGIVNLLLTIHVYDISGSSPLAVSALFLVTFMPNLIVAPLFSGIADKYNRRIVLAVGGTLRALCCLLLAFNHNIALSFILAFVITSIAAVMKPARYAKAAELVSDSKLSVLNSVLSFMINAAGIASGALAGLLTNFNSVAAFAVAAFGSLIAASLDGCYSHEEHNSKRAVDSHNGFRESHSISFWVKLKGIISSTTIRLKNVLDLIKKERLLAALSIVVLALWFGLGLQETLLVVFTRTVLHAPNSVYGYLNTIGSIGALIGAALAAPFSSNTRSAIKSLPMSLIASGIAFCAFALSGQSLIFAFCSFFVFSLFYTIANVIEELLEQVLSPNEYRASVMSTIGAVGTVGYLIGGSLTGWLSDLVGPTNTAILAAVSLIGAGTFAGLTMLRYRVEKV</sequence>
<dbReference type="PATRIC" id="fig|1684.5.peg.1049"/>
<dbReference type="PROSITE" id="PS50850">
    <property type="entry name" value="MFS"/>
    <property type="match status" value="1"/>
</dbReference>
<evidence type="ECO:0000256" key="3">
    <source>
        <dbReference type="ARBA" id="ARBA00022692"/>
    </source>
</evidence>
<evidence type="ECO:0000313" key="9">
    <source>
        <dbReference type="Proteomes" id="UP000033567"/>
    </source>
</evidence>
<dbReference type="InterPro" id="IPR011701">
    <property type="entry name" value="MFS"/>
</dbReference>
<organism evidence="8 9">
    <name type="scientific">Bifidobacterium mellis</name>
    <dbReference type="NCBI Taxonomy" id="1293823"/>
    <lineage>
        <taxon>Bacteria</taxon>
        <taxon>Bacillati</taxon>
        <taxon>Actinomycetota</taxon>
        <taxon>Actinomycetes</taxon>
        <taxon>Bifidobacteriales</taxon>
        <taxon>Bifidobacteriaceae</taxon>
        <taxon>Bifidobacterium</taxon>
    </lineage>
</organism>
<dbReference type="GO" id="GO:0022857">
    <property type="term" value="F:transmembrane transporter activity"/>
    <property type="evidence" value="ECO:0007669"/>
    <property type="project" value="InterPro"/>
</dbReference>
<feature type="transmembrane region" description="Helical" evidence="6">
    <location>
        <begin position="59"/>
        <end position="79"/>
    </location>
</feature>
<feature type="transmembrane region" description="Helical" evidence="6">
    <location>
        <begin position="21"/>
        <end position="47"/>
    </location>
</feature>
<reference evidence="8 9" key="1">
    <citation type="submission" date="2014-12" db="EMBL/GenBank/DDBJ databases">
        <title>Comparative genomics of the lactic acid bacteria isolated from the honey bee gut.</title>
        <authorList>
            <person name="Ellegaard K.M."/>
            <person name="Tamarit D."/>
            <person name="Javelind E."/>
            <person name="Olofsson T."/>
            <person name="Andersson S.G."/>
            <person name="Vasquez A."/>
        </authorList>
    </citation>
    <scope>NUCLEOTIDE SEQUENCE [LARGE SCALE GENOMIC DNA]</scope>
    <source>
        <strain evidence="8 9">Bin7</strain>
    </source>
</reference>
<feature type="domain" description="Major facilitator superfamily (MFS) profile" evidence="7">
    <location>
        <begin position="334"/>
        <end position="430"/>
    </location>
</feature>
<keyword evidence="4 6" id="KW-1133">Transmembrane helix</keyword>
<keyword evidence="2" id="KW-1003">Cell membrane</keyword>
<dbReference type="SUPFAM" id="SSF103473">
    <property type="entry name" value="MFS general substrate transporter"/>
    <property type="match status" value="1"/>
</dbReference>
<dbReference type="GO" id="GO:0005886">
    <property type="term" value="C:plasma membrane"/>
    <property type="evidence" value="ECO:0007669"/>
    <property type="project" value="UniProtKB-SubCell"/>
</dbReference>
<dbReference type="Gene3D" id="1.20.1250.20">
    <property type="entry name" value="MFS general substrate transporter like domains"/>
    <property type="match status" value="1"/>
</dbReference>
<dbReference type="InterPro" id="IPR036259">
    <property type="entry name" value="MFS_trans_sf"/>
</dbReference>
<gene>
    <name evidence="8" type="ORF">JF70_09950</name>
</gene>